<organism evidence="2 3">
    <name type="scientific">Elysia marginata</name>
    <dbReference type="NCBI Taxonomy" id="1093978"/>
    <lineage>
        <taxon>Eukaryota</taxon>
        <taxon>Metazoa</taxon>
        <taxon>Spiralia</taxon>
        <taxon>Lophotrochozoa</taxon>
        <taxon>Mollusca</taxon>
        <taxon>Gastropoda</taxon>
        <taxon>Heterobranchia</taxon>
        <taxon>Euthyneura</taxon>
        <taxon>Panpulmonata</taxon>
        <taxon>Sacoglossa</taxon>
        <taxon>Placobranchoidea</taxon>
        <taxon>Plakobranchidae</taxon>
        <taxon>Elysia</taxon>
    </lineage>
</organism>
<sequence>MEQDKFITKVNEPTEWVTSMAVSVRNGKIRICLDPKDLNKAIKREHHPMKSIEEIVREIPNAIVFSKLDAKSGIMQIQLDEDSSKLTTFNTPLGRYRWLRFPFGLKCSPEIFQRIMD</sequence>
<dbReference type="Gene3D" id="3.30.70.270">
    <property type="match status" value="1"/>
</dbReference>
<evidence type="ECO:0000313" key="3">
    <source>
        <dbReference type="Proteomes" id="UP000762676"/>
    </source>
</evidence>
<dbReference type="Gene3D" id="3.10.10.10">
    <property type="entry name" value="HIV Type 1 Reverse Transcriptase, subunit A, domain 1"/>
    <property type="match status" value="1"/>
</dbReference>
<gene>
    <name evidence="2" type="ORF">ElyMa_003466200</name>
</gene>
<keyword evidence="2" id="KW-0695">RNA-directed DNA polymerase</keyword>
<dbReference type="EMBL" id="BMAT01007116">
    <property type="protein sequence ID" value="GFR57872.1"/>
    <property type="molecule type" value="Genomic_DNA"/>
</dbReference>
<dbReference type="InterPro" id="IPR043502">
    <property type="entry name" value="DNA/RNA_pol_sf"/>
</dbReference>
<evidence type="ECO:0000259" key="1">
    <source>
        <dbReference type="Pfam" id="PF00078"/>
    </source>
</evidence>
<dbReference type="InterPro" id="IPR000477">
    <property type="entry name" value="RT_dom"/>
</dbReference>
<comment type="caution">
    <text evidence="2">The sequence shown here is derived from an EMBL/GenBank/DDBJ whole genome shotgun (WGS) entry which is preliminary data.</text>
</comment>
<dbReference type="InterPro" id="IPR050951">
    <property type="entry name" value="Retrovirus_Pol_polyprotein"/>
</dbReference>
<protein>
    <submittedName>
        <fullName evidence="2">Reverse transcriptases (RTs) from retrotransposons domain-containing protein</fullName>
    </submittedName>
</protein>
<dbReference type="PANTHER" id="PTHR37984:SF5">
    <property type="entry name" value="PROTEIN NYNRIN-LIKE"/>
    <property type="match status" value="1"/>
</dbReference>
<keyword evidence="2" id="KW-0548">Nucleotidyltransferase</keyword>
<dbReference type="CDD" id="cd01647">
    <property type="entry name" value="RT_LTR"/>
    <property type="match status" value="1"/>
</dbReference>
<dbReference type="InterPro" id="IPR043128">
    <property type="entry name" value="Rev_trsase/Diguanyl_cyclase"/>
</dbReference>
<dbReference type="SUPFAM" id="SSF56672">
    <property type="entry name" value="DNA/RNA polymerases"/>
    <property type="match status" value="1"/>
</dbReference>
<reference evidence="2 3" key="1">
    <citation type="journal article" date="2021" name="Elife">
        <title>Chloroplast acquisition without the gene transfer in kleptoplastic sea slugs, Plakobranchus ocellatus.</title>
        <authorList>
            <person name="Maeda T."/>
            <person name="Takahashi S."/>
            <person name="Yoshida T."/>
            <person name="Shimamura S."/>
            <person name="Takaki Y."/>
            <person name="Nagai Y."/>
            <person name="Toyoda A."/>
            <person name="Suzuki Y."/>
            <person name="Arimoto A."/>
            <person name="Ishii H."/>
            <person name="Satoh N."/>
            <person name="Nishiyama T."/>
            <person name="Hasebe M."/>
            <person name="Maruyama T."/>
            <person name="Minagawa J."/>
            <person name="Obokata J."/>
            <person name="Shigenobu S."/>
        </authorList>
    </citation>
    <scope>NUCLEOTIDE SEQUENCE [LARGE SCALE GENOMIC DNA]</scope>
</reference>
<dbReference type="Pfam" id="PF00078">
    <property type="entry name" value="RVT_1"/>
    <property type="match status" value="1"/>
</dbReference>
<dbReference type="PANTHER" id="PTHR37984">
    <property type="entry name" value="PROTEIN CBG26694"/>
    <property type="match status" value="1"/>
</dbReference>
<dbReference type="Proteomes" id="UP000762676">
    <property type="component" value="Unassembled WGS sequence"/>
</dbReference>
<feature type="domain" description="Reverse transcriptase" evidence="1">
    <location>
        <begin position="26"/>
        <end position="117"/>
    </location>
</feature>
<name>A0AAV4EAY0_9GAST</name>
<dbReference type="AlphaFoldDB" id="A0AAV4EAY0"/>
<keyword evidence="2" id="KW-0808">Transferase</keyword>
<dbReference type="GO" id="GO:0003964">
    <property type="term" value="F:RNA-directed DNA polymerase activity"/>
    <property type="evidence" value="ECO:0007669"/>
    <property type="project" value="UniProtKB-KW"/>
</dbReference>
<keyword evidence="3" id="KW-1185">Reference proteome</keyword>
<evidence type="ECO:0000313" key="2">
    <source>
        <dbReference type="EMBL" id="GFR57872.1"/>
    </source>
</evidence>
<accession>A0AAV4EAY0</accession>
<proteinExistence type="predicted"/>